<dbReference type="Proteomes" id="UP000199256">
    <property type="component" value="Unassembled WGS sequence"/>
</dbReference>
<feature type="domain" description="RES" evidence="1">
    <location>
        <begin position="14"/>
        <end position="143"/>
    </location>
</feature>
<dbReference type="RefSeq" id="WP_090250317.1">
    <property type="nucleotide sequence ID" value="NZ_FOAA01000001.1"/>
</dbReference>
<name>A0A1H7G9A6_9GAMM</name>
<protein>
    <submittedName>
        <fullName evidence="2">RES domain-containing protein</fullName>
    </submittedName>
</protein>
<dbReference type="InterPro" id="IPR014914">
    <property type="entry name" value="RES_dom"/>
</dbReference>
<dbReference type="EMBL" id="FOAA01000001">
    <property type="protein sequence ID" value="SEK34654.1"/>
    <property type="molecule type" value="Genomic_DNA"/>
</dbReference>
<proteinExistence type="predicted"/>
<keyword evidence="3" id="KW-1185">Reference proteome</keyword>
<dbReference type="Pfam" id="PF08808">
    <property type="entry name" value="RES"/>
    <property type="match status" value="1"/>
</dbReference>
<evidence type="ECO:0000313" key="2">
    <source>
        <dbReference type="EMBL" id="SEK34654.1"/>
    </source>
</evidence>
<gene>
    <name evidence="2" type="ORF">SAMN05444515_101472</name>
</gene>
<evidence type="ECO:0000259" key="1">
    <source>
        <dbReference type="SMART" id="SM00953"/>
    </source>
</evidence>
<dbReference type="SMART" id="SM00953">
    <property type="entry name" value="RES"/>
    <property type="match status" value="1"/>
</dbReference>
<dbReference type="STRING" id="1396821.SAMN05444515_101472"/>
<organism evidence="2 3">
    <name type="scientific">Ectothiorhodospira marina</name>
    <dbReference type="NCBI Taxonomy" id="1396821"/>
    <lineage>
        <taxon>Bacteria</taxon>
        <taxon>Pseudomonadati</taxon>
        <taxon>Pseudomonadota</taxon>
        <taxon>Gammaproteobacteria</taxon>
        <taxon>Chromatiales</taxon>
        <taxon>Ectothiorhodospiraceae</taxon>
        <taxon>Ectothiorhodospira</taxon>
    </lineage>
</organism>
<dbReference type="AlphaFoldDB" id="A0A1H7G9A6"/>
<reference evidence="3" key="1">
    <citation type="submission" date="2016-10" db="EMBL/GenBank/DDBJ databases">
        <authorList>
            <person name="Varghese N."/>
            <person name="Submissions S."/>
        </authorList>
    </citation>
    <scope>NUCLEOTIDE SEQUENCE [LARGE SCALE GENOMIC DNA]</scope>
    <source>
        <strain evidence="3">DSM 241</strain>
    </source>
</reference>
<accession>A0A1H7G9A6</accession>
<dbReference type="OrthoDB" id="9789501at2"/>
<evidence type="ECO:0000313" key="3">
    <source>
        <dbReference type="Proteomes" id="UP000199256"/>
    </source>
</evidence>
<sequence length="160" mass="18119">MRIFRITKEKYLEVYTGLGGSYKDGARWNLPGTPVLYFALSAPVAMLEMANYTVTPRMVPPSYRLGVYEIPDDTPIEYLAQEHWPEDWARFPHPESTQRLGDEWLREGTGLGLIVPSCAVSAGLGEIMVVNPRHELTKQIKLVEVRRDIFNPRAFPGLGD</sequence>